<dbReference type="SUPFAM" id="SSF47729">
    <property type="entry name" value="IHF-like DNA-binding proteins"/>
    <property type="match status" value="1"/>
</dbReference>
<dbReference type="PROSITE" id="PS00045">
    <property type="entry name" value="HISTONE_LIKE"/>
    <property type="match status" value="1"/>
</dbReference>
<dbReference type="PRINTS" id="PR01727">
    <property type="entry name" value="DNABINDINGHU"/>
</dbReference>
<dbReference type="InterPro" id="IPR000119">
    <property type="entry name" value="Hist_DNA-bd"/>
</dbReference>
<dbReference type="InterPro" id="IPR020816">
    <property type="entry name" value="Histone-like_DNA-bd_CS"/>
</dbReference>
<dbReference type="Pfam" id="PF00216">
    <property type="entry name" value="Bac_DNA_binding"/>
    <property type="match status" value="1"/>
</dbReference>
<evidence type="ECO:0000256" key="2">
    <source>
        <dbReference type="RuleBase" id="RU003939"/>
    </source>
</evidence>
<evidence type="ECO:0000256" key="1">
    <source>
        <dbReference type="ARBA" id="ARBA00023125"/>
    </source>
</evidence>
<gene>
    <name evidence="3" type="ORF">CPT_Menlow_122</name>
</gene>
<dbReference type="EMBL" id="MG428990">
    <property type="protein sequence ID" value="AUG87823.1"/>
    <property type="molecule type" value="Genomic_DNA"/>
</dbReference>
<dbReference type="PANTHER" id="PTHR33175">
    <property type="entry name" value="DNA-BINDING PROTEIN HU"/>
    <property type="match status" value="1"/>
</dbReference>
<protein>
    <submittedName>
        <fullName evidence="3">DNA binding protein</fullName>
    </submittedName>
</protein>
<proteinExistence type="inferred from homology"/>
<dbReference type="SMART" id="SM00411">
    <property type="entry name" value="BHL"/>
    <property type="match status" value="1"/>
</dbReference>
<dbReference type="GO" id="GO:0003677">
    <property type="term" value="F:DNA binding"/>
    <property type="evidence" value="ECO:0007669"/>
    <property type="project" value="UniProtKB-KW"/>
</dbReference>
<reference evidence="4" key="1">
    <citation type="submission" date="2017-11" db="EMBL/GenBank/DDBJ databases">
        <title>Complete Genome of Klebsiella pneumoniae Myophage Menlow.</title>
        <authorList>
            <person name="Newkirk H.N."/>
            <person name="Lessor L."/>
            <person name="Liu M."/>
        </authorList>
    </citation>
    <scope>NUCLEOTIDE SEQUENCE [LARGE SCALE GENOMIC DNA]</scope>
</reference>
<dbReference type="Proteomes" id="UP000241701">
    <property type="component" value="Segment"/>
</dbReference>
<dbReference type="PANTHER" id="PTHR33175:SF3">
    <property type="entry name" value="DNA-BINDING PROTEIN HU-BETA"/>
    <property type="match status" value="1"/>
</dbReference>
<evidence type="ECO:0000313" key="3">
    <source>
        <dbReference type="EMBL" id="AUG87823.1"/>
    </source>
</evidence>
<organism evidence="3 4">
    <name type="scientific">Klebsiella phage Menlow</name>
    <dbReference type="NCBI Taxonomy" id="2054273"/>
    <lineage>
        <taxon>Viruses</taxon>
        <taxon>Duplodnaviria</taxon>
        <taxon>Heunggongvirae</taxon>
        <taxon>Uroviricota</taxon>
        <taxon>Caudoviricetes</taxon>
        <taxon>Pantevenvirales</taxon>
        <taxon>Ackermannviridae</taxon>
        <taxon>Taipeivirus</taxon>
        <taxon>Taipeivirus menlow</taxon>
    </lineage>
</organism>
<dbReference type="InterPro" id="IPR010992">
    <property type="entry name" value="IHF-like_DNA-bd_dom_sf"/>
</dbReference>
<evidence type="ECO:0000313" key="4">
    <source>
        <dbReference type="Proteomes" id="UP000241701"/>
    </source>
</evidence>
<dbReference type="GO" id="GO:0030527">
    <property type="term" value="F:structural constituent of chromatin"/>
    <property type="evidence" value="ECO:0007669"/>
    <property type="project" value="InterPro"/>
</dbReference>
<keyword evidence="1" id="KW-0238">DNA-binding</keyword>
<comment type="similarity">
    <text evidence="2">Belongs to the bacterial histone-like protein family.</text>
</comment>
<sequence>MNRQDFIAHIAQTQGVTKTEAEKTVASFIAGINSAVAAGQSVQLVGFGTFEVKHQEARAGRNPLTGAALTIEAKNVVKFKVGETLKNVANGK</sequence>
<name>A0A2H5BNA5_9CAUD</name>
<keyword evidence="4" id="KW-1185">Reference proteome</keyword>
<dbReference type="Gene3D" id="4.10.520.10">
    <property type="entry name" value="IHF-like DNA-binding proteins"/>
    <property type="match status" value="1"/>
</dbReference>
<accession>A0A2H5BNA5</accession>
<dbReference type="CDD" id="cd13831">
    <property type="entry name" value="HU"/>
    <property type="match status" value="1"/>
</dbReference>